<dbReference type="CDD" id="cd07377">
    <property type="entry name" value="WHTH_GntR"/>
    <property type="match status" value="1"/>
</dbReference>
<dbReference type="PROSITE" id="PS50949">
    <property type="entry name" value="HTH_GNTR"/>
    <property type="match status" value="1"/>
</dbReference>
<dbReference type="PANTHER" id="PTHR43537">
    <property type="entry name" value="TRANSCRIPTIONAL REGULATOR, GNTR FAMILY"/>
    <property type="match status" value="1"/>
</dbReference>
<proteinExistence type="predicted"/>
<dbReference type="InterPro" id="IPR011711">
    <property type="entry name" value="GntR_C"/>
</dbReference>
<dbReference type="PANTHER" id="PTHR43537:SF24">
    <property type="entry name" value="GLUCONATE OPERON TRANSCRIPTIONAL REPRESSOR"/>
    <property type="match status" value="1"/>
</dbReference>
<dbReference type="Gene3D" id="1.20.120.530">
    <property type="entry name" value="GntR ligand-binding domain-like"/>
    <property type="match status" value="1"/>
</dbReference>
<dbReference type="InterPro" id="IPR008920">
    <property type="entry name" value="TF_FadR/GntR_C"/>
</dbReference>
<dbReference type="Proteomes" id="UP001197247">
    <property type="component" value="Unassembled WGS sequence"/>
</dbReference>
<keyword evidence="3" id="KW-0804">Transcription</keyword>
<keyword evidence="2" id="KW-0238">DNA-binding</keyword>
<dbReference type="Pfam" id="PF00392">
    <property type="entry name" value="GntR"/>
    <property type="match status" value="1"/>
</dbReference>
<dbReference type="InterPro" id="IPR000524">
    <property type="entry name" value="Tscrpt_reg_HTH_GntR"/>
</dbReference>
<dbReference type="RefSeq" id="WP_214155099.1">
    <property type="nucleotide sequence ID" value="NZ_JAHBAY010000003.1"/>
</dbReference>
<dbReference type="InterPro" id="IPR036390">
    <property type="entry name" value="WH_DNA-bd_sf"/>
</dbReference>
<evidence type="ECO:0000259" key="4">
    <source>
        <dbReference type="PROSITE" id="PS50949"/>
    </source>
</evidence>
<evidence type="ECO:0000256" key="2">
    <source>
        <dbReference type="ARBA" id="ARBA00023125"/>
    </source>
</evidence>
<dbReference type="Pfam" id="PF07729">
    <property type="entry name" value="FCD"/>
    <property type="match status" value="1"/>
</dbReference>
<accession>A0ABS5TFC4</accession>
<dbReference type="SUPFAM" id="SSF46785">
    <property type="entry name" value="Winged helix' DNA-binding domain"/>
    <property type="match status" value="1"/>
</dbReference>
<dbReference type="EMBL" id="JAHBAY010000003">
    <property type="protein sequence ID" value="MBT0768793.1"/>
    <property type="molecule type" value="Genomic_DNA"/>
</dbReference>
<comment type="caution">
    <text evidence="5">The sequence shown here is derived from an EMBL/GenBank/DDBJ whole genome shotgun (WGS) entry which is preliminary data.</text>
</comment>
<feature type="domain" description="HTH gntR-type" evidence="4">
    <location>
        <begin position="5"/>
        <end position="72"/>
    </location>
</feature>
<dbReference type="Gene3D" id="1.10.10.10">
    <property type="entry name" value="Winged helix-like DNA-binding domain superfamily/Winged helix DNA-binding domain"/>
    <property type="match status" value="1"/>
</dbReference>
<protein>
    <submittedName>
        <fullName evidence="5">GntR family transcriptional regulator</fullName>
    </submittedName>
</protein>
<evidence type="ECO:0000313" key="6">
    <source>
        <dbReference type="Proteomes" id="UP001197247"/>
    </source>
</evidence>
<dbReference type="SUPFAM" id="SSF48008">
    <property type="entry name" value="GntR ligand-binding domain-like"/>
    <property type="match status" value="1"/>
</dbReference>
<keyword evidence="1" id="KW-0805">Transcription regulation</keyword>
<evidence type="ECO:0000256" key="1">
    <source>
        <dbReference type="ARBA" id="ARBA00023015"/>
    </source>
</evidence>
<reference evidence="5 6" key="1">
    <citation type="submission" date="2021-05" db="EMBL/GenBank/DDBJ databases">
        <title>Kineosporia and Streptomyces sp. nov. two new marine actinobacteria isolated from Coral.</title>
        <authorList>
            <person name="Buangrab K."/>
            <person name="Sutthacheep M."/>
            <person name="Yeemin T."/>
            <person name="Harunari E."/>
            <person name="Igarashi Y."/>
            <person name="Kanchanasin P."/>
            <person name="Tanasupawat S."/>
            <person name="Phongsopitanun W."/>
        </authorList>
    </citation>
    <scope>NUCLEOTIDE SEQUENCE [LARGE SCALE GENOMIC DNA]</scope>
    <source>
        <strain evidence="5 6">J2-2</strain>
    </source>
</reference>
<organism evidence="5 6">
    <name type="scientific">Kineosporia corallincola</name>
    <dbReference type="NCBI Taxonomy" id="2835133"/>
    <lineage>
        <taxon>Bacteria</taxon>
        <taxon>Bacillati</taxon>
        <taxon>Actinomycetota</taxon>
        <taxon>Actinomycetes</taxon>
        <taxon>Kineosporiales</taxon>
        <taxon>Kineosporiaceae</taxon>
        <taxon>Kineosporia</taxon>
    </lineage>
</organism>
<sequence>MTSSVPAAQQVYTQVRAQILNGDLRAGLLLSEVDTASRLGVSRTPVHEAFLRLEAEDFLELLPRKGAVVVPVPPAQAEDILEVRHALEVAAVRRLARSAPARQAFTHAVRDVLAEQDRCARDGDLPGFAAADESFHRTIIESSGNALSARMYGTMTDRQRRMTIGAVGGRLEWLATLADEHRSLCEQVAAGDAEAFGQALLAHLAGTHNVVLGLAPEPQPAPRK</sequence>
<keyword evidence="6" id="KW-1185">Reference proteome</keyword>
<evidence type="ECO:0000313" key="5">
    <source>
        <dbReference type="EMBL" id="MBT0768793.1"/>
    </source>
</evidence>
<name>A0ABS5TFC4_9ACTN</name>
<dbReference type="SMART" id="SM00895">
    <property type="entry name" value="FCD"/>
    <property type="match status" value="1"/>
</dbReference>
<evidence type="ECO:0000256" key="3">
    <source>
        <dbReference type="ARBA" id="ARBA00023163"/>
    </source>
</evidence>
<dbReference type="SMART" id="SM00345">
    <property type="entry name" value="HTH_GNTR"/>
    <property type="match status" value="1"/>
</dbReference>
<dbReference type="InterPro" id="IPR036388">
    <property type="entry name" value="WH-like_DNA-bd_sf"/>
</dbReference>
<gene>
    <name evidence="5" type="ORF">KIH74_07640</name>
</gene>